<evidence type="ECO:0000313" key="2">
    <source>
        <dbReference type="EMBL" id="JAS51329.1"/>
    </source>
</evidence>
<proteinExistence type="predicted"/>
<dbReference type="AlphaFoldDB" id="A0A1B6FMD1"/>
<gene>
    <name evidence="2" type="ORF">g.45422</name>
</gene>
<organism evidence="2">
    <name type="scientific">Cuerna arida</name>
    <dbReference type="NCBI Taxonomy" id="1464854"/>
    <lineage>
        <taxon>Eukaryota</taxon>
        <taxon>Metazoa</taxon>
        <taxon>Ecdysozoa</taxon>
        <taxon>Arthropoda</taxon>
        <taxon>Hexapoda</taxon>
        <taxon>Insecta</taxon>
        <taxon>Pterygota</taxon>
        <taxon>Neoptera</taxon>
        <taxon>Paraneoptera</taxon>
        <taxon>Hemiptera</taxon>
        <taxon>Auchenorrhyncha</taxon>
        <taxon>Membracoidea</taxon>
        <taxon>Cicadellidae</taxon>
        <taxon>Cicadellinae</taxon>
        <taxon>Proconiini</taxon>
        <taxon>Cuerna</taxon>
    </lineage>
</organism>
<dbReference type="Gene3D" id="1.20.5.340">
    <property type="match status" value="1"/>
</dbReference>
<dbReference type="EMBL" id="GECZ01018440">
    <property type="protein sequence ID" value="JAS51329.1"/>
    <property type="molecule type" value="Transcribed_RNA"/>
</dbReference>
<reference evidence="2" key="1">
    <citation type="submission" date="2015-11" db="EMBL/GenBank/DDBJ databases">
        <title>De novo transcriptome assembly of four potential Pierce s Disease insect vectors from Arizona vineyards.</title>
        <authorList>
            <person name="Tassone E.E."/>
        </authorList>
    </citation>
    <scope>NUCLEOTIDE SEQUENCE</scope>
</reference>
<feature type="non-terminal residue" evidence="2">
    <location>
        <position position="1"/>
    </location>
</feature>
<accession>A0A1B6FMD1</accession>
<evidence type="ECO:0000256" key="1">
    <source>
        <dbReference type="SAM" id="Coils"/>
    </source>
</evidence>
<name>A0A1B6FMD1_9HEMI</name>
<keyword evidence="1" id="KW-0175">Coiled coil</keyword>
<feature type="non-terminal residue" evidence="2">
    <location>
        <position position="131"/>
    </location>
</feature>
<protein>
    <submittedName>
        <fullName evidence="2">Uncharacterized protein</fullName>
    </submittedName>
</protein>
<feature type="coiled-coil region" evidence="1">
    <location>
        <begin position="16"/>
        <end position="88"/>
    </location>
</feature>
<sequence>GTVDKQLEIDEMVKSIAAKDLKINEFKSQIESLTNELAAKNDQIESLEAQSVALKDVQSQIEVLNGRNEELEQKLQSLNGEYDKKVDAAVSEAVRLQSEKLVKDRERDFEELRSLNMQREQQMLDDFEWKL</sequence>